<gene>
    <name evidence="1" type="ORF">STSP2_01380</name>
</gene>
<organism evidence="1 2">
    <name type="scientific">Anaerohalosphaera lusitana</name>
    <dbReference type="NCBI Taxonomy" id="1936003"/>
    <lineage>
        <taxon>Bacteria</taxon>
        <taxon>Pseudomonadati</taxon>
        <taxon>Planctomycetota</taxon>
        <taxon>Phycisphaerae</taxon>
        <taxon>Sedimentisphaerales</taxon>
        <taxon>Anaerohalosphaeraceae</taxon>
        <taxon>Anaerohalosphaera</taxon>
    </lineage>
</organism>
<name>A0A1U9NKG6_9BACT</name>
<dbReference type="OrthoDB" id="223245at2"/>
<protein>
    <submittedName>
        <fullName evidence="1">Uncharacterized protein</fullName>
    </submittedName>
</protein>
<proteinExistence type="predicted"/>
<evidence type="ECO:0000313" key="1">
    <source>
        <dbReference type="EMBL" id="AQT68224.1"/>
    </source>
</evidence>
<evidence type="ECO:0000313" key="2">
    <source>
        <dbReference type="Proteomes" id="UP000189674"/>
    </source>
</evidence>
<dbReference type="EMBL" id="CP019791">
    <property type="protein sequence ID" value="AQT68224.1"/>
    <property type="molecule type" value="Genomic_DNA"/>
</dbReference>
<dbReference type="KEGG" id="alus:STSP2_01380"/>
<dbReference type="Proteomes" id="UP000189674">
    <property type="component" value="Chromosome"/>
</dbReference>
<keyword evidence="2" id="KW-1185">Reference proteome</keyword>
<dbReference type="RefSeq" id="WP_146661033.1">
    <property type="nucleotide sequence ID" value="NZ_CP019791.1"/>
</dbReference>
<dbReference type="AlphaFoldDB" id="A0A1U9NKG6"/>
<reference evidence="2" key="1">
    <citation type="submission" date="2017-02" db="EMBL/GenBank/DDBJ databases">
        <title>Comparative genomics and description of representatives of a novel lineage of planctomycetes thriving in anoxic sediments.</title>
        <authorList>
            <person name="Spring S."/>
            <person name="Bunk B."/>
            <person name="Sproer C."/>
        </authorList>
    </citation>
    <scope>NUCLEOTIDE SEQUENCE [LARGE SCALE GENOMIC DNA]</scope>
    <source>
        <strain evidence="2">ST-NAGAB-D1</strain>
    </source>
</reference>
<sequence length="465" mass="52916">MVKKVVLNVIVYLAFQPFGGFARGEYLTDYVSIFNQQAKPSNYDKGDNAASDYDKAIELFHEAGISIEKEDIRCWPNELKEQKQKEIEKWLQQNDSAIEHVLAGTQKPYYWKKMKSSNDSITGISTSNLGTKEDLMRLLCYRAKLKAVHGDIAGAVEDLAVVCKFGKHMTGPKTVVEQIVGVSFQRQAVETALMVLDRAEVKGEELEVFDSLLQICKADTNLDFMPLRLIAEESLQWAYISDGKSMAFSEKGFHNRRSRLNLHFHNLFYRNGIFLGGFRKGHEADMSYAIAEKSIMQGMDELEHICRLEAWQLHQLMNDDLNVLAITQRSHPFLNTIALVALNHEICAFERFKAYVEGLEATLGVLRFADEEGRLPEGLDELQHAGIMALLPMDPFSGDEIKYKKVGDSFTIYSYGLDFDDDAGKRWVANYLRPSDDGDLVMFPSPRKKPKVMNPLFDVRWPKTQ</sequence>
<accession>A0A1U9NKG6</accession>